<reference evidence="3" key="1">
    <citation type="submission" date="2017-02" db="EMBL/GenBank/DDBJ databases">
        <authorList>
            <person name="Varghese N."/>
            <person name="Submissions S."/>
        </authorList>
    </citation>
    <scope>NUCLEOTIDE SEQUENCE [LARGE SCALE GENOMIC DNA]</scope>
    <source>
        <strain evidence="3">DSM 15739</strain>
    </source>
</reference>
<dbReference type="Pfam" id="PF00583">
    <property type="entry name" value="Acetyltransf_1"/>
    <property type="match status" value="1"/>
</dbReference>
<dbReference type="InterPro" id="IPR000182">
    <property type="entry name" value="GNAT_dom"/>
</dbReference>
<feature type="domain" description="N-acetyltransferase" evidence="1">
    <location>
        <begin position="2"/>
        <end position="156"/>
    </location>
</feature>
<dbReference type="Gene3D" id="3.40.630.30">
    <property type="match status" value="1"/>
</dbReference>
<dbReference type="STRING" id="1121925.SAMN02746011_00633"/>
<sequence>MLQIKEVKTPQEIEQLFELLSVIWKEVFTPIIGKEQVAYMMRHYQSIDNITQEIQDDVHYYFLEYNNQPVGYTAFQDQGEKIYISKLYLSQSFRGKGLMSSVFDWYETLGKGKTLFLNVNQGNHLAIAVYEHRGFTKVGERYVDIGEGYIMNDFIYEKVLKS</sequence>
<evidence type="ECO:0000313" key="2">
    <source>
        <dbReference type="EMBL" id="SJZ39290.1"/>
    </source>
</evidence>
<keyword evidence="2" id="KW-0808">Transferase</keyword>
<accession>A0A1T4KA17</accession>
<proteinExistence type="predicted"/>
<dbReference type="Proteomes" id="UP000189941">
    <property type="component" value="Unassembled WGS sequence"/>
</dbReference>
<dbReference type="SUPFAM" id="SSF55729">
    <property type="entry name" value="Acyl-CoA N-acyltransferases (Nat)"/>
    <property type="match status" value="1"/>
</dbReference>
<name>A0A1T4KA17_9LACT</name>
<gene>
    <name evidence="2" type="ORF">SAMN02746011_00633</name>
</gene>
<dbReference type="AlphaFoldDB" id="A0A1T4KA17"/>
<dbReference type="InterPro" id="IPR016181">
    <property type="entry name" value="Acyl_CoA_acyltransferase"/>
</dbReference>
<keyword evidence="3" id="KW-1185">Reference proteome</keyword>
<evidence type="ECO:0000313" key="3">
    <source>
        <dbReference type="Proteomes" id="UP000189941"/>
    </source>
</evidence>
<organism evidence="2 3">
    <name type="scientific">Globicatella sulfidifaciens DSM 15739</name>
    <dbReference type="NCBI Taxonomy" id="1121925"/>
    <lineage>
        <taxon>Bacteria</taxon>
        <taxon>Bacillati</taxon>
        <taxon>Bacillota</taxon>
        <taxon>Bacilli</taxon>
        <taxon>Lactobacillales</taxon>
        <taxon>Aerococcaceae</taxon>
        <taxon>Globicatella</taxon>
    </lineage>
</organism>
<dbReference type="GO" id="GO:0016747">
    <property type="term" value="F:acyltransferase activity, transferring groups other than amino-acyl groups"/>
    <property type="evidence" value="ECO:0007669"/>
    <property type="project" value="InterPro"/>
</dbReference>
<evidence type="ECO:0000259" key="1">
    <source>
        <dbReference type="PROSITE" id="PS51186"/>
    </source>
</evidence>
<dbReference type="PROSITE" id="PS51186">
    <property type="entry name" value="GNAT"/>
    <property type="match status" value="1"/>
</dbReference>
<dbReference type="CDD" id="cd04301">
    <property type="entry name" value="NAT_SF"/>
    <property type="match status" value="1"/>
</dbReference>
<dbReference type="EMBL" id="FUWO01000004">
    <property type="protein sequence ID" value="SJZ39290.1"/>
    <property type="molecule type" value="Genomic_DNA"/>
</dbReference>
<dbReference type="OrthoDB" id="9773249at2"/>
<protein>
    <submittedName>
        <fullName evidence="2">Acetyltransferases</fullName>
    </submittedName>
</protein>
<dbReference type="RefSeq" id="WP_078755455.1">
    <property type="nucleotide sequence ID" value="NZ_FUWO01000004.1"/>
</dbReference>